<dbReference type="Gene3D" id="3.10.310.10">
    <property type="entry name" value="Diaminopimelate Epimerase, Chain A, domain 1"/>
    <property type="match status" value="2"/>
</dbReference>
<dbReference type="PANTHER" id="PTHR33442">
    <property type="entry name" value="TRANS-3-HYDROXY-L-PROLINE DEHYDRATASE"/>
    <property type="match status" value="1"/>
</dbReference>
<protein>
    <submittedName>
        <fullName evidence="2">Proline racemase family protein</fullName>
    </submittedName>
</protein>
<evidence type="ECO:0000256" key="1">
    <source>
        <dbReference type="ARBA" id="ARBA00007529"/>
    </source>
</evidence>
<dbReference type="EMBL" id="JANFYT010000008">
    <property type="protein sequence ID" value="MCQ4813796.1"/>
    <property type="molecule type" value="Genomic_DNA"/>
</dbReference>
<comment type="caution">
    <text evidence="2">The sequence shown here is derived from an EMBL/GenBank/DDBJ whole genome shotgun (WGS) entry which is preliminary data.</text>
</comment>
<dbReference type="InterPro" id="IPR008794">
    <property type="entry name" value="Pro_racemase_fam"/>
</dbReference>
<reference evidence="2 3" key="1">
    <citation type="submission" date="2022-06" db="EMBL/GenBank/DDBJ databases">
        <title>Isolation of gut microbiota from human fecal samples.</title>
        <authorList>
            <person name="Pamer E.G."/>
            <person name="Barat B."/>
            <person name="Waligurski E."/>
            <person name="Medina S."/>
            <person name="Paddock L."/>
            <person name="Mostad J."/>
        </authorList>
    </citation>
    <scope>NUCLEOTIDE SEQUENCE [LARGE SCALE GENOMIC DNA]</scope>
    <source>
        <strain evidence="2 3">DFI.9.90</strain>
    </source>
</reference>
<evidence type="ECO:0000313" key="2">
    <source>
        <dbReference type="EMBL" id="MCQ4813796.1"/>
    </source>
</evidence>
<proteinExistence type="inferred from homology"/>
<dbReference type="FunFam" id="3.10.310.10:FF:000003">
    <property type="entry name" value="Proline racemase"/>
    <property type="match status" value="1"/>
</dbReference>
<name>A0AAW5K271_9BACT</name>
<dbReference type="Proteomes" id="UP001205919">
    <property type="component" value="Unassembled WGS sequence"/>
</dbReference>
<dbReference type="PANTHER" id="PTHR33442:SF1">
    <property type="entry name" value="TRANS-3-HYDROXY-L-PROLINE DEHYDRATASE"/>
    <property type="match status" value="1"/>
</dbReference>
<evidence type="ECO:0000313" key="3">
    <source>
        <dbReference type="Proteomes" id="UP001205919"/>
    </source>
</evidence>
<dbReference type="RefSeq" id="WP_008709460.1">
    <property type="nucleotide sequence ID" value="NZ_CABKQM010000003.1"/>
</dbReference>
<dbReference type="PIRSF" id="PIRSF029792">
    <property type="entry name" value="Pro_racemase"/>
    <property type="match status" value="1"/>
</dbReference>
<dbReference type="AlphaFoldDB" id="A0AAW5K271"/>
<sequence length="336" mass="36816">MLSTQSFFVVDAHTTGTPIRVVTSGIPTLRGNTVSEKMDYMRSNYDWMRKSLMRQPRGFLSLVGAVLTSPCCGEADYGLFYVDALTYQPMCGAGTLSVAKVLVETGMVKAEEPVTTIKLETPSGLVTVFVEIKDDVVRSVSLENVPAFLYERDLEIDVSGVGKLVVDIGFGGNFFTLVDIESIGKKIERKNINELRELSKIILAASNSAIKVEHPLNPAINYMDQLLFCDNTEDKDGTYLCQCIYGDAQADISPCGTGTSTRLAQRFARGLIKIGEPFYQKSIFGGVFEGTPLREVPVADFKGIVPKVSCSDVHITGYNHLIVEAGDKFKDGFVSW</sequence>
<keyword evidence="3" id="KW-1185">Reference proteome</keyword>
<gene>
    <name evidence="2" type="ORF">NE630_05055</name>
</gene>
<accession>A0AAW5K271</accession>
<dbReference type="SFLD" id="SFLDS00028">
    <property type="entry name" value="Proline_Racemase"/>
    <property type="match status" value="1"/>
</dbReference>
<dbReference type="SUPFAM" id="SSF54506">
    <property type="entry name" value="Diaminopimelate epimerase-like"/>
    <property type="match status" value="1"/>
</dbReference>
<organism evidence="2 3">
    <name type="scientific">Cloacibacillus evryensis</name>
    <dbReference type="NCBI Taxonomy" id="508460"/>
    <lineage>
        <taxon>Bacteria</taxon>
        <taxon>Thermotogati</taxon>
        <taxon>Synergistota</taxon>
        <taxon>Synergistia</taxon>
        <taxon>Synergistales</taxon>
        <taxon>Synergistaceae</taxon>
        <taxon>Cloacibacillus</taxon>
    </lineage>
</organism>
<comment type="similarity">
    <text evidence="1">Belongs to the proline racemase family.</text>
</comment>
<dbReference type="Pfam" id="PF05544">
    <property type="entry name" value="Pro_racemase"/>
    <property type="match status" value="1"/>
</dbReference>